<accession>A0ABU3F9E6</accession>
<feature type="domain" description="RNA polymerase sigma-70 region 4" evidence="2">
    <location>
        <begin position="162"/>
        <end position="199"/>
    </location>
</feature>
<comment type="caution">
    <text evidence="3">The sequence shown here is derived from an EMBL/GenBank/DDBJ whole genome shotgun (WGS) entry which is preliminary data.</text>
</comment>
<evidence type="ECO:0000259" key="2">
    <source>
        <dbReference type="Pfam" id="PF04545"/>
    </source>
</evidence>
<dbReference type="SUPFAM" id="SSF54060">
    <property type="entry name" value="His-Me finger endonucleases"/>
    <property type="match status" value="1"/>
</dbReference>
<dbReference type="Gene3D" id="3.90.75.20">
    <property type="match status" value="1"/>
</dbReference>
<organism evidence="3 4">
    <name type="scientific">Enterococcus xiangfangensis</name>
    <dbReference type="NCBI Taxonomy" id="1296537"/>
    <lineage>
        <taxon>Bacteria</taxon>
        <taxon>Bacillati</taxon>
        <taxon>Bacillota</taxon>
        <taxon>Bacilli</taxon>
        <taxon>Lactobacillales</taxon>
        <taxon>Enterococcaceae</taxon>
        <taxon>Enterococcus</taxon>
    </lineage>
</organism>
<dbReference type="Gene3D" id="1.10.10.10">
    <property type="entry name" value="Winged helix-like DNA-binding domain superfamily/Winged helix DNA-binding domain"/>
    <property type="match status" value="1"/>
</dbReference>
<evidence type="ECO:0000256" key="1">
    <source>
        <dbReference type="SAM" id="Coils"/>
    </source>
</evidence>
<evidence type="ECO:0000313" key="4">
    <source>
        <dbReference type="Proteomes" id="UP001181046"/>
    </source>
</evidence>
<reference evidence="3" key="1">
    <citation type="submission" date="2023-03" db="EMBL/GenBank/DDBJ databases">
        <authorList>
            <person name="Shen W."/>
            <person name="Cai J."/>
        </authorList>
    </citation>
    <scope>NUCLEOTIDE SEQUENCE</scope>
    <source>
        <strain evidence="3">P66-3</strain>
    </source>
</reference>
<dbReference type="Pfam" id="PF04545">
    <property type="entry name" value="Sigma70_r4"/>
    <property type="match status" value="1"/>
</dbReference>
<keyword evidence="1" id="KW-0175">Coiled coil</keyword>
<dbReference type="EMBL" id="JARQAJ010000003">
    <property type="protein sequence ID" value="MDT2759297.1"/>
    <property type="molecule type" value="Genomic_DNA"/>
</dbReference>
<keyword evidence="4" id="KW-1185">Reference proteome</keyword>
<sequence>MKSKIVGGGNFEIYEDGTIYRFKKDGSKEIPPSQILKIRNSERLIVWAQYQGKQKHYYPHRLIAEAFIPNPENKPYVEIIDKNPYNLSVTNLRWMTNKERINKMKKTRKSKQVVCDKCGHKYDYTRESCPICKSATKKQVAAEERRLKKQKKLEAELGAIPLDELKDNYRSAVELRLEGKTLDEIGNHLGVTRERVRQMILTAKTGGGRTKIPKSILAYNRKINILEEKIKNLKRDRDKLESKLAVKD</sequence>
<dbReference type="InterPro" id="IPR036388">
    <property type="entry name" value="WH-like_DNA-bd_sf"/>
</dbReference>
<dbReference type="RefSeq" id="WP_311829782.1">
    <property type="nucleotide sequence ID" value="NZ_JARQAJ010000003.1"/>
</dbReference>
<evidence type="ECO:0000313" key="3">
    <source>
        <dbReference type="EMBL" id="MDT2759297.1"/>
    </source>
</evidence>
<protein>
    <submittedName>
        <fullName evidence="3">Sigma factor-like helix-turn-helix DNA-binding protein</fullName>
    </submittedName>
</protein>
<dbReference type="Proteomes" id="UP001181046">
    <property type="component" value="Unassembled WGS sequence"/>
</dbReference>
<dbReference type="InterPro" id="IPR013324">
    <property type="entry name" value="RNA_pol_sigma_r3/r4-like"/>
</dbReference>
<name>A0ABU3F9E6_9ENTE</name>
<feature type="coiled-coil region" evidence="1">
    <location>
        <begin position="216"/>
        <end position="243"/>
    </location>
</feature>
<dbReference type="InterPro" id="IPR007630">
    <property type="entry name" value="RNA_pol_sigma70_r4"/>
</dbReference>
<dbReference type="SUPFAM" id="SSF88659">
    <property type="entry name" value="Sigma3 and sigma4 domains of RNA polymerase sigma factors"/>
    <property type="match status" value="1"/>
</dbReference>
<dbReference type="InterPro" id="IPR044925">
    <property type="entry name" value="His-Me_finger_sf"/>
</dbReference>
<gene>
    <name evidence="3" type="ORF">P7H27_05925</name>
</gene>
<proteinExistence type="predicted"/>